<reference evidence="4 5" key="1">
    <citation type="journal article" date="2007" name="Nature">
        <title>Evolution of genes and genomes on the Drosophila phylogeny.</title>
        <authorList>
            <consortium name="Drosophila 12 Genomes Consortium"/>
            <person name="Clark A.G."/>
            <person name="Eisen M.B."/>
            <person name="Smith D.R."/>
            <person name="Bergman C.M."/>
            <person name="Oliver B."/>
            <person name="Markow T.A."/>
            <person name="Kaufman T.C."/>
            <person name="Kellis M."/>
            <person name="Gelbart W."/>
            <person name="Iyer V.N."/>
            <person name="Pollard D.A."/>
            <person name="Sackton T.B."/>
            <person name="Larracuente A.M."/>
            <person name="Singh N.D."/>
            <person name="Abad J.P."/>
            <person name="Abt D.N."/>
            <person name="Adryan B."/>
            <person name="Aguade M."/>
            <person name="Akashi H."/>
            <person name="Anderson W.W."/>
            <person name="Aquadro C.F."/>
            <person name="Ardell D.H."/>
            <person name="Arguello R."/>
            <person name="Artieri C.G."/>
            <person name="Barbash D.A."/>
            <person name="Barker D."/>
            <person name="Barsanti P."/>
            <person name="Batterham P."/>
            <person name="Batzoglou S."/>
            <person name="Begun D."/>
            <person name="Bhutkar A."/>
            <person name="Blanco E."/>
            <person name="Bosak S.A."/>
            <person name="Bradley R.K."/>
            <person name="Brand A.D."/>
            <person name="Brent M.R."/>
            <person name="Brooks A.N."/>
            <person name="Brown R.H."/>
            <person name="Butlin R.K."/>
            <person name="Caggese C."/>
            <person name="Calvi B.R."/>
            <person name="Bernardo de Carvalho A."/>
            <person name="Caspi A."/>
            <person name="Castrezana S."/>
            <person name="Celniker S.E."/>
            <person name="Chang J.L."/>
            <person name="Chapple C."/>
            <person name="Chatterji S."/>
            <person name="Chinwalla A."/>
            <person name="Civetta A."/>
            <person name="Clifton S.W."/>
            <person name="Comeron J.M."/>
            <person name="Costello J.C."/>
            <person name="Coyne J.A."/>
            <person name="Daub J."/>
            <person name="David R.G."/>
            <person name="Delcher A.L."/>
            <person name="Delehaunty K."/>
            <person name="Do C.B."/>
            <person name="Ebling H."/>
            <person name="Edwards K."/>
            <person name="Eickbush T."/>
            <person name="Evans J.D."/>
            <person name="Filipski A."/>
            <person name="Findeiss S."/>
            <person name="Freyhult E."/>
            <person name="Fulton L."/>
            <person name="Fulton R."/>
            <person name="Garcia A.C."/>
            <person name="Gardiner A."/>
            <person name="Garfield D.A."/>
            <person name="Garvin B.E."/>
            <person name="Gibson G."/>
            <person name="Gilbert D."/>
            <person name="Gnerre S."/>
            <person name="Godfrey J."/>
            <person name="Good R."/>
            <person name="Gotea V."/>
            <person name="Gravely B."/>
            <person name="Greenberg A.J."/>
            <person name="Griffiths-Jones S."/>
            <person name="Gross S."/>
            <person name="Guigo R."/>
            <person name="Gustafson E.A."/>
            <person name="Haerty W."/>
            <person name="Hahn M.W."/>
            <person name="Halligan D.L."/>
            <person name="Halpern A.L."/>
            <person name="Halter G.M."/>
            <person name="Han M.V."/>
            <person name="Heger A."/>
            <person name="Hillier L."/>
            <person name="Hinrichs A.S."/>
            <person name="Holmes I."/>
            <person name="Hoskins R.A."/>
            <person name="Hubisz M.J."/>
            <person name="Hultmark D."/>
            <person name="Huntley M.A."/>
            <person name="Jaffe D.B."/>
            <person name="Jagadeeshan S."/>
            <person name="Jeck W.R."/>
            <person name="Johnson J."/>
            <person name="Jones C.D."/>
            <person name="Jordan W.C."/>
            <person name="Karpen G.H."/>
            <person name="Kataoka E."/>
            <person name="Keightley P.D."/>
            <person name="Kheradpour P."/>
            <person name="Kirkness E.F."/>
            <person name="Koerich L.B."/>
            <person name="Kristiansen K."/>
            <person name="Kudrna D."/>
            <person name="Kulathinal R.J."/>
            <person name="Kumar S."/>
            <person name="Kwok R."/>
            <person name="Lander E."/>
            <person name="Langley C.H."/>
            <person name="Lapoint R."/>
            <person name="Lazzaro B.P."/>
            <person name="Lee S.J."/>
            <person name="Levesque L."/>
            <person name="Li R."/>
            <person name="Lin C.F."/>
            <person name="Lin M.F."/>
            <person name="Lindblad-Toh K."/>
            <person name="Llopart A."/>
            <person name="Long M."/>
            <person name="Low L."/>
            <person name="Lozovsky E."/>
            <person name="Lu J."/>
            <person name="Luo M."/>
            <person name="Machado C.A."/>
            <person name="Makalowski W."/>
            <person name="Marzo M."/>
            <person name="Matsuda M."/>
            <person name="Matzkin L."/>
            <person name="McAllister B."/>
            <person name="McBride C.S."/>
            <person name="McKernan B."/>
            <person name="McKernan K."/>
            <person name="Mendez-Lago M."/>
            <person name="Minx P."/>
            <person name="Mollenhauer M.U."/>
            <person name="Montooth K."/>
            <person name="Mount S.M."/>
            <person name="Mu X."/>
            <person name="Myers E."/>
            <person name="Negre B."/>
            <person name="Newfeld S."/>
            <person name="Nielsen R."/>
            <person name="Noor M.A."/>
            <person name="O'Grady P."/>
            <person name="Pachter L."/>
            <person name="Papaceit M."/>
            <person name="Parisi M.J."/>
            <person name="Parisi M."/>
            <person name="Parts L."/>
            <person name="Pedersen J.S."/>
            <person name="Pesole G."/>
            <person name="Phillippy A.M."/>
            <person name="Ponting C.P."/>
            <person name="Pop M."/>
            <person name="Porcelli D."/>
            <person name="Powell J.R."/>
            <person name="Prohaska S."/>
            <person name="Pruitt K."/>
            <person name="Puig M."/>
            <person name="Quesneville H."/>
            <person name="Ram K.R."/>
            <person name="Rand D."/>
            <person name="Rasmussen M.D."/>
            <person name="Reed L.K."/>
            <person name="Reenan R."/>
            <person name="Reily A."/>
            <person name="Remington K.A."/>
            <person name="Rieger T.T."/>
            <person name="Ritchie M.G."/>
            <person name="Robin C."/>
            <person name="Rogers Y.H."/>
            <person name="Rohde C."/>
            <person name="Rozas J."/>
            <person name="Rubenfield M.J."/>
            <person name="Ruiz A."/>
            <person name="Russo S."/>
            <person name="Salzberg S.L."/>
            <person name="Sanchez-Gracia A."/>
            <person name="Saranga D.J."/>
            <person name="Sato H."/>
            <person name="Schaeffer S.W."/>
            <person name="Schatz M.C."/>
            <person name="Schlenke T."/>
            <person name="Schwartz R."/>
            <person name="Segarra C."/>
            <person name="Singh R.S."/>
            <person name="Sirot L."/>
            <person name="Sirota M."/>
            <person name="Sisneros N.B."/>
            <person name="Smith C.D."/>
            <person name="Smith T.F."/>
            <person name="Spieth J."/>
            <person name="Stage D.E."/>
            <person name="Stark A."/>
            <person name="Stephan W."/>
            <person name="Strausberg R.L."/>
            <person name="Strempel S."/>
            <person name="Sturgill D."/>
            <person name="Sutton G."/>
            <person name="Sutton G.G."/>
            <person name="Tao W."/>
            <person name="Teichmann S."/>
            <person name="Tobari Y.N."/>
            <person name="Tomimura Y."/>
            <person name="Tsolas J.M."/>
            <person name="Valente V.L."/>
            <person name="Venter E."/>
            <person name="Venter J.C."/>
            <person name="Vicario S."/>
            <person name="Vieira F.G."/>
            <person name="Vilella A.J."/>
            <person name="Villasante A."/>
            <person name="Walenz B."/>
            <person name="Wang J."/>
            <person name="Wasserman M."/>
            <person name="Watts T."/>
            <person name="Wilson D."/>
            <person name="Wilson R.K."/>
            <person name="Wing R.A."/>
            <person name="Wolfner M.F."/>
            <person name="Wong A."/>
            <person name="Wong G.K."/>
            <person name="Wu C.I."/>
            <person name="Wu G."/>
            <person name="Yamamoto D."/>
            <person name="Yang H.P."/>
            <person name="Yang S.P."/>
            <person name="Yorke J.A."/>
            <person name="Yoshida K."/>
            <person name="Zdobnov E."/>
            <person name="Zhang P."/>
            <person name="Zhang Y."/>
            <person name="Zimin A.V."/>
            <person name="Baldwin J."/>
            <person name="Abdouelleil A."/>
            <person name="Abdulkadir J."/>
            <person name="Abebe A."/>
            <person name="Abera B."/>
            <person name="Abreu J."/>
            <person name="Acer S.C."/>
            <person name="Aftuck L."/>
            <person name="Alexander A."/>
            <person name="An P."/>
            <person name="Anderson E."/>
            <person name="Anderson S."/>
            <person name="Arachi H."/>
            <person name="Azer M."/>
            <person name="Bachantsang P."/>
            <person name="Barry A."/>
            <person name="Bayul T."/>
            <person name="Berlin A."/>
            <person name="Bessette D."/>
            <person name="Bloom T."/>
            <person name="Blye J."/>
            <person name="Boguslavskiy L."/>
            <person name="Bonnet C."/>
            <person name="Boukhgalter B."/>
            <person name="Bourzgui I."/>
            <person name="Brown A."/>
            <person name="Cahill P."/>
            <person name="Channer S."/>
            <person name="Cheshatsang Y."/>
            <person name="Chuda L."/>
            <person name="Citroen M."/>
            <person name="Collymore A."/>
            <person name="Cooke P."/>
            <person name="Costello M."/>
            <person name="D'Aco K."/>
            <person name="Daza R."/>
            <person name="De Haan G."/>
            <person name="DeGray S."/>
            <person name="DeMaso C."/>
            <person name="Dhargay N."/>
            <person name="Dooley K."/>
            <person name="Dooley E."/>
            <person name="Doricent M."/>
            <person name="Dorje P."/>
            <person name="Dorjee K."/>
            <person name="Dupes A."/>
            <person name="Elong R."/>
            <person name="Falk J."/>
            <person name="Farina A."/>
            <person name="Faro S."/>
            <person name="Ferguson D."/>
            <person name="Fisher S."/>
            <person name="Foley C.D."/>
            <person name="Franke A."/>
            <person name="Friedrich D."/>
            <person name="Gadbois L."/>
            <person name="Gearin G."/>
            <person name="Gearin C.R."/>
            <person name="Giannoukos G."/>
            <person name="Goode T."/>
            <person name="Graham J."/>
            <person name="Grandbois E."/>
            <person name="Grewal S."/>
            <person name="Gyaltsen K."/>
            <person name="Hafez N."/>
            <person name="Hagos B."/>
            <person name="Hall J."/>
            <person name="Henson C."/>
            <person name="Hollinger A."/>
            <person name="Honan T."/>
            <person name="Huard M.D."/>
            <person name="Hughes L."/>
            <person name="Hurhula B."/>
            <person name="Husby M.E."/>
            <person name="Kamat A."/>
            <person name="Kanga B."/>
            <person name="Kashin S."/>
            <person name="Khazanovich D."/>
            <person name="Kisner P."/>
            <person name="Lance K."/>
            <person name="Lara M."/>
            <person name="Lee W."/>
            <person name="Lennon N."/>
            <person name="Letendre F."/>
            <person name="LeVine R."/>
            <person name="Lipovsky A."/>
            <person name="Liu X."/>
            <person name="Liu J."/>
            <person name="Liu S."/>
            <person name="Lokyitsang T."/>
            <person name="Lokyitsang Y."/>
            <person name="Lubonja R."/>
            <person name="Lui A."/>
            <person name="MacDonald P."/>
            <person name="Magnisalis V."/>
            <person name="Maru K."/>
            <person name="Matthews C."/>
            <person name="McCusker W."/>
            <person name="McDonough S."/>
            <person name="Mehta T."/>
            <person name="Meldrim J."/>
            <person name="Meneus L."/>
            <person name="Mihai O."/>
            <person name="Mihalev A."/>
            <person name="Mihova T."/>
            <person name="Mittelman R."/>
            <person name="Mlenga V."/>
            <person name="Montmayeur A."/>
            <person name="Mulrain L."/>
            <person name="Navidi A."/>
            <person name="Naylor J."/>
            <person name="Negash T."/>
            <person name="Nguyen T."/>
            <person name="Nguyen N."/>
            <person name="Nicol R."/>
            <person name="Norbu C."/>
            <person name="Norbu N."/>
            <person name="Novod N."/>
            <person name="O'Neill B."/>
            <person name="Osman S."/>
            <person name="Markiewicz E."/>
            <person name="Oyono O.L."/>
            <person name="Patti C."/>
            <person name="Phunkhang P."/>
            <person name="Pierre F."/>
            <person name="Priest M."/>
            <person name="Raghuraman S."/>
            <person name="Rege F."/>
            <person name="Reyes R."/>
            <person name="Rise C."/>
            <person name="Rogov P."/>
            <person name="Ross K."/>
            <person name="Ryan E."/>
            <person name="Settipalli S."/>
            <person name="Shea T."/>
            <person name="Sherpa N."/>
            <person name="Shi L."/>
            <person name="Shih D."/>
            <person name="Sparrow T."/>
            <person name="Spaulding J."/>
            <person name="Stalker J."/>
            <person name="Stange-Thomann N."/>
            <person name="Stavropoulos S."/>
            <person name="Stone C."/>
            <person name="Strader C."/>
            <person name="Tesfaye S."/>
            <person name="Thomson T."/>
            <person name="Thoulutsang Y."/>
            <person name="Thoulutsang D."/>
            <person name="Topham K."/>
            <person name="Topping I."/>
            <person name="Tsamla T."/>
            <person name="Vassiliev H."/>
            <person name="Vo A."/>
            <person name="Wangchuk T."/>
            <person name="Wangdi T."/>
            <person name="Weiand M."/>
            <person name="Wilkinson J."/>
            <person name="Wilson A."/>
            <person name="Yadav S."/>
            <person name="Young G."/>
            <person name="Yu Q."/>
            <person name="Zembek L."/>
            <person name="Zhong D."/>
            <person name="Zimmer A."/>
            <person name="Zwirko Z."/>
            <person name="Jaffe D.B."/>
            <person name="Alvarez P."/>
            <person name="Brockman W."/>
            <person name="Butler J."/>
            <person name="Chin C."/>
            <person name="Gnerre S."/>
            <person name="Grabherr M."/>
            <person name="Kleber M."/>
            <person name="Mauceli E."/>
            <person name="MacCallum I."/>
        </authorList>
    </citation>
    <scope>NUCLEOTIDE SEQUENCE [LARGE SCALE GENOMIC DNA]</scope>
    <source>
        <strain evidence="5">Tucson 15287-2541.00</strain>
    </source>
</reference>
<gene>
    <name evidence="4" type="primary">Dgri\GH22749</name>
    <name evidence="4" type="ORF">Dgri_GH22749</name>
</gene>
<dbReference type="FunFam" id="2.20.25.20:FF:000001">
    <property type="entry name" value="Casein kinase II subunit beta"/>
    <property type="match status" value="1"/>
</dbReference>
<evidence type="ECO:0000256" key="2">
    <source>
        <dbReference type="RuleBase" id="RU361268"/>
    </source>
</evidence>
<dbReference type="OrthoDB" id="3971593at2759"/>
<dbReference type="eggNOG" id="KOG3092">
    <property type="taxonomic scope" value="Eukaryota"/>
</dbReference>
<dbReference type="PRINTS" id="PR00472">
    <property type="entry name" value="CASNKINASEII"/>
</dbReference>
<feature type="region of interest" description="Disordered" evidence="3">
    <location>
        <begin position="205"/>
        <end position="247"/>
    </location>
</feature>
<evidence type="ECO:0000313" key="5">
    <source>
        <dbReference type="Proteomes" id="UP000001070"/>
    </source>
</evidence>
<evidence type="ECO:0000313" key="4">
    <source>
        <dbReference type="EMBL" id="EDV98289.1"/>
    </source>
</evidence>
<dbReference type="InParanoid" id="B4JWF1"/>
<dbReference type="GO" id="GO:0005956">
    <property type="term" value="C:protein kinase CK2 complex"/>
    <property type="evidence" value="ECO:0007669"/>
    <property type="project" value="UniProtKB-UniRule"/>
</dbReference>
<dbReference type="HOGENOM" id="CLU_034027_3_3_1"/>
<feature type="compositionally biased region" description="Low complexity" evidence="3">
    <location>
        <begin position="214"/>
        <end position="224"/>
    </location>
</feature>
<comment type="similarity">
    <text evidence="1 2">Belongs to the casein kinase 2 subunit beta family.</text>
</comment>
<dbReference type="Proteomes" id="UP000001070">
    <property type="component" value="Unassembled WGS sequence"/>
</dbReference>
<protein>
    <recommendedName>
        <fullName evidence="2">Casein kinase II subunit beta</fullName>
        <shortName evidence="2">CK II beta</shortName>
    </recommendedName>
</protein>
<comment type="subunit">
    <text evidence="2">Tetramer of two alpha and two beta subunits.</text>
</comment>
<sequence>MSKKYDCIKRSSSQMTTSDGSWLGWFHSLPVNTFLCRVPDDFLKYSLNLTDLEPQVPNFDRALDIILDTEFDKESGFNSMETDVKESTHLYGLIHARYLLTPDGINDMCLKYKRGDFGSCPRIHCEGQFVLPVGLADNFGESRVKVYCPRCQDVYQPYKCCTMLDGAIFGSSFPHLFFMQWPQLRPQPPTRKYTPRLYGFKLHKSALLPPPTESPSDNNDNSSSKAKVGTPPALDLSKKVPPPTPLN</sequence>
<organism evidence="5">
    <name type="scientific">Drosophila grimshawi</name>
    <name type="common">Hawaiian fruit fly</name>
    <name type="synonym">Idiomyia grimshawi</name>
    <dbReference type="NCBI Taxonomy" id="7222"/>
    <lineage>
        <taxon>Eukaryota</taxon>
        <taxon>Metazoa</taxon>
        <taxon>Ecdysozoa</taxon>
        <taxon>Arthropoda</taxon>
        <taxon>Hexapoda</taxon>
        <taxon>Insecta</taxon>
        <taxon>Pterygota</taxon>
        <taxon>Neoptera</taxon>
        <taxon>Endopterygota</taxon>
        <taxon>Diptera</taxon>
        <taxon>Brachycera</taxon>
        <taxon>Muscomorpha</taxon>
        <taxon>Ephydroidea</taxon>
        <taxon>Drosophilidae</taxon>
        <taxon>Drosophila</taxon>
        <taxon>Hawaiian Drosophila</taxon>
    </lineage>
</organism>
<dbReference type="PROSITE" id="PS01101">
    <property type="entry name" value="CK2_BETA"/>
    <property type="match status" value="1"/>
</dbReference>
<evidence type="ECO:0000256" key="1">
    <source>
        <dbReference type="ARBA" id="ARBA00006941"/>
    </source>
</evidence>
<evidence type="ECO:0000256" key="3">
    <source>
        <dbReference type="SAM" id="MobiDB-lite"/>
    </source>
</evidence>
<dbReference type="InterPro" id="IPR000704">
    <property type="entry name" value="Casein_kinase_II_reg-sub"/>
</dbReference>
<dbReference type="Gene3D" id="1.10.1820.10">
    <property type="entry name" value="protein kinase ck2 holoenzyme, chain C, domain 1"/>
    <property type="match status" value="1"/>
</dbReference>
<dbReference type="EMBL" id="CH916375">
    <property type="protein sequence ID" value="EDV98289.1"/>
    <property type="molecule type" value="Genomic_DNA"/>
</dbReference>
<dbReference type="SMART" id="SM01085">
    <property type="entry name" value="CK_II_beta"/>
    <property type="match status" value="1"/>
</dbReference>
<dbReference type="SUPFAM" id="SSF57798">
    <property type="entry name" value="Casein kinase II beta subunit"/>
    <property type="match status" value="1"/>
</dbReference>
<keyword evidence="5" id="KW-1185">Reference proteome</keyword>
<dbReference type="InterPro" id="IPR035991">
    <property type="entry name" value="Casein_kinase_II_beta-like"/>
</dbReference>
<dbReference type="GO" id="GO:0019887">
    <property type="term" value="F:protein kinase regulator activity"/>
    <property type="evidence" value="ECO:0007669"/>
    <property type="project" value="InterPro"/>
</dbReference>
<dbReference type="PANTHER" id="PTHR11740">
    <property type="entry name" value="CASEIN KINASE II SUBUNIT BETA"/>
    <property type="match status" value="1"/>
</dbReference>
<dbReference type="Gene3D" id="2.20.25.20">
    <property type="match status" value="1"/>
</dbReference>
<dbReference type="InterPro" id="IPR016149">
    <property type="entry name" value="Casein_kin_II_reg-sub_N"/>
</dbReference>
<name>B4JWF1_DROGR</name>
<dbReference type="AlphaFoldDB" id="B4JWF1"/>
<dbReference type="STRING" id="7222.B4JWF1"/>
<dbReference type="FunCoup" id="B4JWF1">
    <property type="interactions" value="152"/>
</dbReference>
<dbReference type="Pfam" id="PF01214">
    <property type="entry name" value="CK_II_beta"/>
    <property type="match status" value="1"/>
</dbReference>
<dbReference type="PANTHER" id="PTHR11740:SF0">
    <property type="entry name" value="CASEIN KINASE II SUBUNIT BETA"/>
    <property type="match status" value="1"/>
</dbReference>
<dbReference type="OMA" id="QPHARCA"/>
<proteinExistence type="inferred from homology"/>
<dbReference type="SMR" id="B4JWF1"/>
<dbReference type="GO" id="GO:0005737">
    <property type="term" value="C:cytoplasm"/>
    <property type="evidence" value="ECO:0007669"/>
    <property type="project" value="TreeGrafter"/>
</dbReference>
<dbReference type="PhylomeDB" id="B4JWF1"/>
<accession>B4JWF1</accession>
<dbReference type="FunFam" id="1.10.1820.10:FF:000005">
    <property type="entry name" value="Casein kinase II subunit beta"/>
    <property type="match status" value="1"/>
</dbReference>